<evidence type="ECO:0000313" key="10">
    <source>
        <dbReference type="EMBL" id="EEV16853.1"/>
    </source>
</evidence>
<feature type="chain" id="PRO_5039931996" description="beta-lactamase" evidence="9">
    <location>
        <begin position="17"/>
        <end position="261"/>
    </location>
</feature>
<dbReference type="eggNOG" id="COG0790">
    <property type="taxonomic scope" value="Bacteria"/>
</dbReference>
<reference evidence="10 11" key="1">
    <citation type="submission" date="2009-07" db="EMBL/GenBank/DDBJ databases">
        <authorList>
            <person name="Madupu R."/>
            <person name="Sebastian Y."/>
            <person name="Durkin A.S."/>
            <person name="Torralba M."/>
            <person name="Methe B."/>
            <person name="Sutton G.G."/>
            <person name="Strausberg R.L."/>
            <person name="Nelson K.E."/>
        </authorList>
    </citation>
    <scope>NUCLEOTIDE SEQUENCE [LARGE SCALE GENOMIC DNA]</scope>
    <source>
        <strain evidence="10 11">RM3268</strain>
    </source>
</reference>
<proteinExistence type="inferred from homology"/>
<dbReference type="STRING" id="824.CGRAC_0987"/>
<dbReference type="SUPFAM" id="SSF81901">
    <property type="entry name" value="HCP-like"/>
    <property type="match status" value="1"/>
</dbReference>
<dbReference type="OrthoDB" id="9772133at2"/>
<keyword evidence="8" id="KW-0046">Antibiotic resistance</keyword>
<dbReference type="PANTHER" id="PTHR13891:SF1">
    <property type="entry name" value="CYTOCHROME C OXIDASE ASSEMBLY FACTOR 7"/>
    <property type="match status" value="1"/>
</dbReference>
<evidence type="ECO:0000256" key="4">
    <source>
        <dbReference type="ARBA" id="ARBA00022737"/>
    </source>
</evidence>
<accession>C8PIU8</accession>
<organism evidence="10 11">
    <name type="scientific">Campylobacter gracilis RM3268</name>
    <dbReference type="NCBI Taxonomy" id="553220"/>
    <lineage>
        <taxon>Bacteria</taxon>
        <taxon>Pseudomonadati</taxon>
        <taxon>Campylobacterota</taxon>
        <taxon>Epsilonproteobacteria</taxon>
        <taxon>Campylobacterales</taxon>
        <taxon>Campylobacteraceae</taxon>
        <taxon>Campylobacter</taxon>
    </lineage>
</organism>
<comment type="catalytic activity">
    <reaction evidence="1">
        <text>a beta-lactam + H2O = a substituted beta-amino acid</text>
        <dbReference type="Rhea" id="RHEA:20401"/>
        <dbReference type="ChEBI" id="CHEBI:15377"/>
        <dbReference type="ChEBI" id="CHEBI:35627"/>
        <dbReference type="ChEBI" id="CHEBI:140347"/>
        <dbReference type="EC" id="3.5.2.6"/>
    </reaction>
</comment>
<dbReference type="EMBL" id="ACYG01000027">
    <property type="protein sequence ID" value="EEV16853.1"/>
    <property type="molecule type" value="Genomic_DNA"/>
</dbReference>
<dbReference type="Pfam" id="PF08238">
    <property type="entry name" value="Sel1"/>
    <property type="match status" value="3"/>
</dbReference>
<evidence type="ECO:0000256" key="5">
    <source>
        <dbReference type="ARBA" id="ARBA00022801"/>
    </source>
</evidence>
<dbReference type="Proteomes" id="UP000005709">
    <property type="component" value="Unassembled WGS sequence"/>
</dbReference>
<evidence type="ECO:0000256" key="1">
    <source>
        <dbReference type="ARBA" id="ARBA00001526"/>
    </source>
</evidence>
<dbReference type="AlphaFoldDB" id="C8PIU8"/>
<keyword evidence="7" id="KW-1015">Disulfide bond</keyword>
<dbReference type="PANTHER" id="PTHR13891">
    <property type="entry name" value="CYTOCHROME C OXIDASE ASSEMBLY FACTOR 7"/>
    <property type="match status" value="1"/>
</dbReference>
<comment type="caution">
    <text evidence="10">The sequence shown here is derived from an EMBL/GenBank/DDBJ whole genome shotgun (WGS) entry which is preliminary data.</text>
</comment>
<evidence type="ECO:0000256" key="8">
    <source>
        <dbReference type="ARBA" id="ARBA00023251"/>
    </source>
</evidence>
<evidence type="ECO:0000256" key="3">
    <source>
        <dbReference type="ARBA" id="ARBA00012865"/>
    </source>
</evidence>
<feature type="signal peptide" evidence="9">
    <location>
        <begin position="1"/>
        <end position="16"/>
    </location>
</feature>
<sequence>MKALFFILVSALFLKAASVSEIYSLGAPACDTYDLNLKKCSNGDGEACYLVALILNNKSCARKNDDLALEFFEKSCSFGCAKDCIFMGQAYSLTSLDEKHAKIKTYYERACELDAKFCDDYGLLYFYGEGVKKDELAAKEYFKKSCDAGNPAGCGHFATSLNRENENINKVMKFYEIGCNGEHYPSCYAYGLLLWAKVDKNKGKNFCKKACDKGNIKEACKWVLDMSEEEEEQILYLKRYLKLGCKDGNAQMCKDLGKIGN</sequence>
<gene>
    <name evidence="10" type="ORF">CAMGR0001_1147</name>
</gene>
<evidence type="ECO:0000256" key="6">
    <source>
        <dbReference type="ARBA" id="ARBA00022803"/>
    </source>
</evidence>
<dbReference type="SMART" id="SM00671">
    <property type="entry name" value="SEL1"/>
    <property type="match status" value="3"/>
</dbReference>
<name>C8PIU8_9BACT</name>
<comment type="similarity">
    <text evidence="2">Belongs to the hcp beta-lactamase family.</text>
</comment>
<evidence type="ECO:0000256" key="7">
    <source>
        <dbReference type="ARBA" id="ARBA00023157"/>
    </source>
</evidence>
<keyword evidence="5" id="KW-0378">Hydrolase</keyword>
<keyword evidence="4" id="KW-0677">Repeat</keyword>
<keyword evidence="6" id="KW-0802">TPR repeat</keyword>
<evidence type="ECO:0000256" key="9">
    <source>
        <dbReference type="SAM" id="SignalP"/>
    </source>
</evidence>
<dbReference type="InterPro" id="IPR006597">
    <property type="entry name" value="Sel1-like"/>
</dbReference>
<evidence type="ECO:0000256" key="2">
    <source>
        <dbReference type="ARBA" id="ARBA00008486"/>
    </source>
</evidence>
<dbReference type="InterPro" id="IPR011990">
    <property type="entry name" value="TPR-like_helical_dom_sf"/>
</dbReference>
<protein>
    <recommendedName>
        <fullName evidence="3">beta-lactamase</fullName>
        <ecNumber evidence="3">3.5.2.6</ecNumber>
    </recommendedName>
</protein>
<dbReference type="EC" id="3.5.2.6" evidence="3"/>
<dbReference type="InterPro" id="IPR040239">
    <property type="entry name" value="HcpB-like"/>
</dbReference>
<keyword evidence="11" id="KW-1185">Reference proteome</keyword>
<keyword evidence="9" id="KW-0732">Signal</keyword>
<dbReference type="GO" id="GO:0008800">
    <property type="term" value="F:beta-lactamase activity"/>
    <property type="evidence" value="ECO:0007669"/>
    <property type="project" value="UniProtKB-EC"/>
</dbReference>
<evidence type="ECO:0000313" key="11">
    <source>
        <dbReference type="Proteomes" id="UP000005709"/>
    </source>
</evidence>
<dbReference type="Gene3D" id="1.25.40.10">
    <property type="entry name" value="Tetratricopeptide repeat domain"/>
    <property type="match status" value="1"/>
</dbReference>
<dbReference type="RefSeq" id="WP_005871694.1">
    <property type="nucleotide sequence ID" value="NZ_ACYG01000027.1"/>
</dbReference>
<dbReference type="GO" id="GO:0046677">
    <property type="term" value="P:response to antibiotic"/>
    <property type="evidence" value="ECO:0007669"/>
    <property type="project" value="UniProtKB-KW"/>
</dbReference>